<gene>
    <name evidence="1" type="ORF">HOP40_21045</name>
</gene>
<proteinExistence type="predicted"/>
<dbReference type="EMBL" id="CP053564">
    <property type="protein sequence ID" value="QJY47978.1"/>
    <property type="molecule type" value="Genomic_DNA"/>
</dbReference>
<keyword evidence="2" id="KW-1185">Reference proteome</keyword>
<dbReference type="KEGG" id="pbro:HOP40_21045"/>
<dbReference type="Proteomes" id="UP000505377">
    <property type="component" value="Chromosome"/>
</dbReference>
<evidence type="ECO:0000313" key="2">
    <source>
        <dbReference type="Proteomes" id="UP000505377"/>
    </source>
</evidence>
<evidence type="ECO:0000313" key="1">
    <source>
        <dbReference type="EMBL" id="QJY47978.1"/>
    </source>
</evidence>
<organism evidence="1 2">
    <name type="scientific">Pseudonocardia broussonetiae</name>
    <dbReference type="NCBI Taxonomy" id="2736640"/>
    <lineage>
        <taxon>Bacteria</taxon>
        <taxon>Bacillati</taxon>
        <taxon>Actinomycetota</taxon>
        <taxon>Actinomycetes</taxon>
        <taxon>Pseudonocardiales</taxon>
        <taxon>Pseudonocardiaceae</taxon>
        <taxon>Pseudonocardia</taxon>
    </lineage>
</organism>
<dbReference type="AlphaFoldDB" id="A0A6M6JIW2"/>
<reference evidence="1 2" key="1">
    <citation type="submission" date="2020-05" db="EMBL/GenBank/DDBJ databases">
        <authorList>
            <person name="Mo P."/>
        </authorList>
    </citation>
    <scope>NUCLEOTIDE SEQUENCE [LARGE SCALE GENOMIC DNA]</scope>
    <source>
        <strain evidence="1 2">Gen01</strain>
    </source>
</reference>
<name>A0A6M6JIW2_9PSEU</name>
<protein>
    <submittedName>
        <fullName evidence="1">Uncharacterized protein</fullName>
    </submittedName>
</protein>
<sequence>MDAEYSFRVTGRLRPVLLEALEPLTAAESATGTLLVGRAADRAALHGFIARIEALGLELVELRRLPAATGICPQCGSGGIDG</sequence>
<accession>A0A6M6JIW2</accession>
<dbReference type="RefSeq" id="WP_172161178.1">
    <property type="nucleotide sequence ID" value="NZ_CP053564.1"/>
</dbReference>